<sequence length="124" mass="14124">METGLSVNKHIFQILSKDEALAKMVGKNIYPLVAEEDVKLPFITFTKSSVVPSYYKVGVADDKVSFTVNIVANDYVTTVNIAERIRQLLEGKTSSYFKRIELQNCYENYSNDNYVQNLQFLAII</sequence>
<accession>A0A6I2U3R9</accession>
<gene>
    <name evidence="1" type="ORF">FYJ72_12275</name>
</gene>
<protein>
    <submittedName>
        <fullName evidence="1">DUF3168 domain-containing protein</fullName>
    </submittedName>
</protein>
<name>A0A6I2U3R9_9BACT</name>
<organism evidence="1 2">
    <name type="scientific">Segatella copri</name>
    <dbReference type="NCBI Taxonomy" id="165179"/>
    <lineage>
        <taxon>Bacteria</taxon>
        <taxon>Pseudomonadati</taxon>
        <taxon>Bacteroidota</taxon>
        <taxon>Bacteroidia</taxon>
        <taxon>Bacteroidales</taxon>
        <taxon>Prevotellaceae</taxon>
        <taxon>Segatella</taxon>
    </lineage>
</organism>
<proteinExistence type="predicted"/>
<dbReference type="RefSeq" id="WP_154482466.1">
    <property type="nucleotide sequence ID" value="NZ_VUNF01000028.1"/>
</dbReference>
<dbReference type="Proteomes" id="UP000450161">
    <property type="component" value="Unassembled WGS sequence"/>
</dbReference>
<dbReference type="EMBL" id="VUNF01000028">
    <property type="protein sequence ID" value="MST78419.1"/>
    <property type="molecule type" value="Genomic_DNA"/>
</dbReference>
<dbReference type="InterPro" id="IPR053745">
    <property type="entry name" value="Viral_Tail_Comp_sf"/>
</dbReference>
<comment type="caution">
    <text evidence="1">The sequence shown here is derived from an EMBL/GenBank/DDBJ whole genome shotgun (WGS) entry which is preliminary data.</text>
</comment>
<evidence type="ECO:0000313" key="2">
    <source>
        <dbReference type="Proteomes" id="UP000450161"/>
    </source>
</evidence>
<dbReference type="InterPro" id="IPR021508">
    <property type="entry name" value="Gp17-like"/>
</dbReference>
<dbReference type="Pfam" id="PF11367">
    <property type="entry name" value="Tail_completion_gp17"/>
    <property type="match status" value="1"/>
</dbReference>
<dbReference type="AlphaFoldDB" id="A0A6I2U3R9"/>
<reference evidence="1 2" key="1">
    <citation type="submission" date="2019-08" db="EMBL/GenBank/DDBJ databases">
        <title>In-depth cultivation of the pig gut microbiome towards novel bacterial diversity and tailored functional studies.</title>
        <authorList>
            <person name="Wylensek D."/>
            <person name="Hitch T.C.A."/>
            <person name="Clavel T."/>
        </authorList>
    </citation>
    <scope>NUCLEOTIDE SEQUENCE [LARGE SCALE GENOMIC DNA]</scope>
    <source>
        <strain evidence="1 2">LKV-178-WT-2C</strain>
    </source>
</reference>
<dbReference type="Gene3D" id="3.30.2000.30">
    <property type="match status" value="1"/>
</dbReference>
<evidence type="ECO:0000313" key="1">
    <source>
        <dbReference type="EMBL" id="MST78419.1"/>
    </source>
</evidence>